<proteinExistence type="predicted"/>
<evidence type="ECO:0000313" key="1">
    <source>
        <dbReference type="EMBL" id="RRW32482.1"/>
    </source>
</evidence>
<protein>
    <submittedName>
        <fullName evidence="1">Transposase</fullName>
    </submittedName>
</protein>
<gene>
    <name evidence="1" type="ORF">EGJ44_16835</name>
</gene>
<organism evidence="1 2">
    <name type="scientific">Ectopseudomonas oleovorans</name>
    <name type="common">Pseudomonas oleovorans</name>
    <dbReference type="NCBI Taxonomy" id="301"/>
    <lineage>
        <taxon>Bacteria</taxon>
        <taxon>Pseudomonadati</taxon>
        <taxon>Pseudomonadota</taxon>
        <taxon>Gammaproteobacteria</taxon>
        <taxon>Pseudomonadales</taxon>
        <taxon>Pseudomonadaceae</taxon>
        <taxon>Ectopseudomonas</taxon>
    </lineage>
</organism>
<accession>A0A427HD69</accession>
<feature type="non-terminal residue" evidence="1">
    <location>
        <position position="1"/>
    </location>
</feature>
<dbReference type="AlphaFoldDB" id="A0A427HD69"/>
<dbReference type="EMBL" id="RHRS01000050">
    <property type="protein sequence ID" value="RRW32482.1"/>
    <property type="molecule type" value="Genomic_DNA"/>
</dbReference>
<evidence type="ECO:0000313" key="2">
    <source>
        <dbReference type="Proteomes" id="UP000272833"/>
    </source>
</evidence>
<dbReference type="Proteomes" id="UP000272833">
    <property type="component" value="Unassembled WGS sequence"/>
</dbReference>
<reference evidence="1 2" key="1">
    <citation type="submission" date="2018-10" db="EMBL/GenBank/DDBJ databases">
        <title>Transmission dynamics of multidrug resistant bacteria on intensive care unit surfaces.</title>
        <authorList>
            <person name="D'Souza A.W."/>
            <person name="Potter R.F."/>
            <person name="Wallace M."/>
            <person name="Shupe A."/>
            <person name="Patel S."/>
            <person name="Sun S."/>
            <person name="Gul D."/>
            <person name="Kwon J.H."/>
            <person name="Andleeb S."/>
            <person name="Burnham C.-A.D."/>
            <person name="Dantas G."/>
        </authorList>
    </citation>
    <scope>NUCLEOTIDE SEQUENCE [LARGE SCALE GENOMIC DNA]</scope>
    <source>
        <strain evidence="1 2">PO_271</strain>
    </source>
</reference>
<comment type="caution">
    <text evidence="1">The sequence shown here is derived from an EMBL/GenBank/DDBJ whole genome shotgun (WGS) entry which is preliminary data.</text>
</comment>
<sequence length="33" mass="3490">PFEVGGRISGEGQAELWAGNEAGLAQRAEVQFD</sequence>
<name>A0A427HD69_ECTOL</name>